<evidence type="ECO:0008006" key="8">
    <source>
        <dbReference type="Google" id="ProtNLM"/>
    </source>
</evidence>
<dbReference type="Pfam" id="PF07727">
    <property type="entry name" value="RVT_2"/>
    <property type="match status" value="1"/>
</dbReference>
<evidence type="ECO:0000256" key="1">
    <source>
        <dbReference type="ARBA" id="ARBA00022750"/>
    </source>
</evidence>
<evidence type="ECO:0000259" key="3">
    <source>
        <dbReference type="Pfam" id="PF07727"/>
    </source>
</evidence>
<name>A0AAP0MUZ3_9ROSI</name>
<gene>
    <name evidence="6" type="ORF">WN944_010892</name>
</gene>
<dbReference type="Pfam" id="PF22936">
    <property type="entry name" value="Pol_BBD"/>
    <property type="match status" value="1"/>
</dbReference>
<feature type="domain" description="Reverse transcriptase Ty1/copia-type" evidence="3">
    <location>
        <begin position="393"/>
        <end position="527"/>
    </location>
</feature>
<protein>
    <recommendedName>
        <fullName evidence="8">Reverse transcriptase Ty1/copia-type domain-containing protein</fullName>
    </recommendedName>
</protein>
<proteinExistence type="predicted"/>
<evidence type="ECO:0000259" key="4">
    <source>
        <dbReference type="Pfam" id="PF22936"/>
    </source>
</evidence>
<feature type="compositionally biased region" description="Basic and acidic residues" evidence="2">
    <location>
        <begin position="183"/>
        <end position="204"/>
    </location>
</feature>
<evidence type="ECO:0000313" key="7">
    <source>
        <dbReference type="Proteomes" id="UP001428341"/>
    </source>
</evidence>
<accession>A0AAP0MUZ3</accession>
<dbReference type="Pfam" id="PF25597">
    <property type="entry name" value="SH3_retrovirus"/>
    <property type="match status" value="1"/>
</dbReference>
<feature type="region of interest" description="Disordered" evidence="2">
    <location>
        <begin position="183"/>
        <end position="219"/>
    </location>
</feature>
<dbReference type="InterPro" id="IPR057670">
    <property type="entry name" value="SH3_retrovirus"/>
</dbReference>
<keyword evidence="1" id="KW-0645">Protease</keyword>
<dbReference type="InterPro" id="IPR043502">
    <property type="entry name" value="DNA/RNA_pol_sf"/>
</dbReference>
<dbReference type="Proteomes" id="UP001428341">
    <property type="component" value="Unassembled WGS sequence"/>
</dbReference>
<dbReference type="InterPro" id="IPR054722">
    <property type="entry name" value="PolX-like_BBD"/>
</dbReference>
<dbReference type="GO" id="GO:0004190">
    <property type="term" value="F:aspartic-type endopeptidase activity"/>
    <property type="evidence" value="ECO:0007669"/>
    <property type="project" value="UniProtKB-KW"/>
</dbReference>
<feature type="domain" description="Retroviral polymerase SH3-like" evidence="5">
    <location>
        <begin position="134"/>
        <end position="175"/>
    </location>
</feature>
<evidence type="ECO:0000313" key="6">
    <source>
        <dbReference type="EMBL" id="KAK9222456.1"/>
    </source>
</evidence>
<dbReference type="EMBL" id="JBCGBO010000002">
    <property type="protein sequence ID" value="KAK9222456.1"/>
    <property type="molecule type" value="Genomic_DNA"/>
</dbReference>
<comment type="caution">
    <text evidence="6">The sequence shown here is derived from an EMBL/GenBank/DDBJ whole genome shotgun (WGS) entry which is preliminary data.</text>
</comment>
<evidence type="ECO:0000259" key="5">
    <source>
        <dbReference type="Pfam" id="PF25597"/>
    </source>
</evidence>
<dbReference type="AlphaFoldDB" id="A0AAP0MUZ3"/>
<dbReference type="InterPro" id="IPR013103">
    <property type="entry name" value="RVT_2"/>
</dbReference>
<organism evidence="6 7">
    <name type="scientific">Citrus x changshan-huyou</name>
    <dbReference type="NCBI Taxonomy" id="2935761"/>
    <lineage>
        <taxon>Eukaryota</taxon>
        <taxon>Viridiplantae</taxon>
        <taxon>Streptophyta</taxon>
        <taxon>Embryophyta</taxon>
        <taxon>Tracheophyta</taxon>
        <taxon>Spermatophyta</taxon>
        <taxon>Magnoliopsida</taxon>
        <taxon>eudicotyledons</taxon>
        <taxon>Gunneridae</taxon>
        <taxon>Pentapetalae</taxon>
        <taxon>rosids</taxon>
        <taxon>malvids</taxon>
        <taxon>Sapindales</taxon>
        <taxon>Rutaceae</taxon>
        <taxon>Aurantioideae</taxon>
        <taxon>Citrus</taxon>
    </lineage>
</organism>
<dbReference type="SUPFAM" id="SSF56672">
    <property type="entry name" value="DNA/RNA polymerases"/>
    <property type="match status" value="1"/>
</dbReference>
<reference evidence="6 7" key="1">
    <citation type="submission" date="2024-05" db="EMBL/GenBank/DDBJ databases">
        <title>Haplotype-resolved chromosome-level genome assembly of Huyou (Citrus changshanensis).</title>
        <authorList>
            <person name="Miao C."/>
            <person name="Chen W."/>
            <person name="Wu Y."/>
            <person name="Wang L."/>
            <person name="Zhao S."/>
            <person name="Grierson D."/>
            <person name="Xu C."/>
            <person name="Chen K."/>
        </authorList>
    </citation>
    <scope>NUCLEOTIDE SEQUENCE [LARGE SCALE GENOMIC DNA]</scope>
    <source>
        <strain evidence="6">01-14</strain>
        <tissue evidence="6">Leaf</tissue>
    </source>
</reference>
<keyword evidence="1" id="KW-0064">Aspartyl protease</keyword>
<feature type="domain" description="Retrovirus-related Pol polyprotein from transposon TNT 1-94-like beta-barrel" evidence="4">
    <location>
        <begin position="3"/>
        <end position="77"/>
    </location>
</feature>
<keyword evidence="1" id="KW-0378">Hydrolase</keyword>
<sequence length="552" mass="62815">MEWIIESGASHHMTRSLKSMSDVKKVLSCPVGLPDGTEVIAEKEGTIVLDKHLKLNNVLYVPNLKCNLVSVAQLINESNCIVQFTNKFCIHNHNSRMLIGAGEQHEGLYYFRSITSVKVMKVAEKGSVDLWHQRHGGDKLASRSRKCVFVGYPYGKKGWSLYDLNSGELFVLRDVGAAVSENLEHHSRIPHQEEDGIRDDEREASPGQEDQEGIRDIDYGKSAETPIYDEQDQGISVARGGANETMDDEQYEIVLGRGCRQRQQSTKLRDYVLHTVQRLSSSSSPSASSLGHTHSSGSPYPITHYVNYDKFSLRHRAFLAVNTAGVEPSSFTEAVKDETWRDAMKKEIQALEDNETWTVEPLPLGKRAINCKWVYRIKYNADETIERFKARLMDVHNAFLHDDLEEEVYMRMPPGFHSKNLGMVCHLKKSLYGLQQAPRCWFAKLVTALKSYGFEQSYWDSSFFTLRQGKVQINVLVYVDDIVVSGNDHVAIQIFKEYLSKCFHMRDLGMLKYFLGIEVARSPTGFSCANVNTRWILSLRLVYSELNLHLSR</sequence>
<keyword evidence="7" id="KW-1185">Reference proteome</keyword>
<evidence type="ECO:0000256" key="2">
    <source>
        <dbReference type="SAM" id="MobiDB-lite"/>
    </source>
</evidence>